<dbReference type="InterPro" id="IPR035437">
    <property type="entry name" value="SNase_OB-fold_sf"/>
</dbReference>
<dbReference type="OMA" id="ISERVMH"/>
<evidence type="ECO:0000313" key="2">
    <source>
        <dbReference type="EMBL" id="SSX16086.1"/>
    </source>
</evidence>
<dbReference type="EMBL" id="UFQT01004002">
    <property type="protein sequence ID" value="SSX35418.1"/>
    <property type="molecule type" value="Genomic_DNA"/>
</dbReference>
<reference evidence="2" key="1">
    <citation type="submission" date="2018-04" db="EMBL/GenBank/DDBJ databases">
        <authorList>
            <person name="Go L.Y."/>
            <person name="Mitchell J.A."/>
        </authorList>
    </citation>
    <scope>NUCLEOTIDE SEQUENCE</scope>
    <source>
        <tissue evidence="2">Whole organism</tissue>
    </source>
</reference>
<dbReference type="PANTHER" id="PTHR28434">
    <property type="entry name" value="PROTEIN C3ORF33"/>
    <property type="match status" value="1"/>
</dbReference>
<dbReference type="GO" id="GO:0005615">
    <property type="term" value="C:extracellular space"/>
    <property type="evidence" value="ECO:0007669"/>
    <property type="project" value="TreeGrafter"/>
</dbReference>
<dbReference type="EMBL" id="UFQS01004002">
    <property type="protein sequence ID" value="SSX16086.1"/>
    <property type="molecule type" value="Genomic_DNA"/>
</dbReference>
<keyword evidence="1" id="KW-0812">Transmembrane</keyword>
<reference evidence="3" key="2">
    <citation type="submission" date="2018-07" db="EMBL/GenBank/DDBJ databases">
        <authorList>
            <person name="Quirk P.G."/>
            <person name="Krulwich T.A."/>
        </authorList>
    </citation>
    <scope>NUCLEOTIDE SEQUENCE</scope>
</reference>
<dbReference type="VEuPathDB" id="VectorBase:CSON009996"/>
<proteinExistence type="predicted"/>
<dbReference type="Gene3D" id="2.40.50.90">
    <property type="match status" value="1"/>
</dbReference>
<gene>
    <name evidence="2" type="primary">CSON009996</name>
</gene>
<evidence type="ECO:0000256" key="1">
    <source>
        <dbReference type="SAM" id="Phobius"/>
    </source>
</evidence>
<organism evidence="2">
    <name type="scientific">Culicoides sonorensis</name>
    <name type="common">Biting midge</name>
    <dbReference type="NCBI Taxonomy" id="179676"/>
    <lineage>
        <taxon>Eukaryota</taxon>
        <taxon>Metazoa</taxon>
        <taxon>Ecdysozoa</taxon>
        <taxon>Arthropoda</taxon>
        <taxon>Hexapoda</taxon>
        <taxon>Insecta</taxon>
        <taxon>Pterygota</taxon>
        <taxon>Neoptera</taxon>
        <taxon>Endopterygota</taxon>
        <taxon>Diptera</taxon>
        <taxon>Nematocera</taxon>
        <taxon>Chironomoidea</taxon>
        <taxon>Ceratopogonidae</taxon>
        <taxon>Ceratopogoninae</taxon>
        <taxon>Culicoides</taxon>
        <taxon>Monoculicoides</taxon>
    </lineage>
</organism>
<dbReference type="AlphaFoldDB" id="A0A336LE14"/>
<sequence length="242" mass="27735">MAKASVDSTFYEKFCNYMERNTKGVEIGVYAASGLLFAVAYYKIRPITKFRKPSDIPKHFIKTRLQQNGEVVRLEASLTQGPLLMVNHKPLVNIFFTSKKTLPVKVSGIEINSNGYSWLQSIVCNKKIKFIPVSREGNAAECQVFLLEKDPQKPPLDVAKALLSLGFARLEPTFRRDVWHKETLDYYEVLKNIQKKAKKNRNGLWSDALPAPRIHERLLNNVWSYLITSMIPPAKRLPELVR</sequence>
<keyword evidence="1" id="KW-0472">Membrane</keyword>
<dbReference type="InterPro" id="IPR042421">
    <property type="entry name" value="C3orf33-like"/>
</dbReference>
<name>A0A336LE14_CULSO</name>
<accession>A0A336LE14</accession>
<dbReference type="SUPFAM" id="SSF50199">
    <property type="entry name" value="Staphylococcal nuclease"/>
    <property type="match status" value="1"/>
</dbReference>
<evidence type="ECO:0000313" key="3">
    <source>
        <dbReference type="EMBL" id="SSX35418.1"/>
    </source>
</evidence>
<keyword evidence="1" id="KW-1133">Transmembrane helix</keyword>
<feature type="transmembrane region" description="Helical" evidence="1">
    <location>
        <begin position="27"/>
        <end position="44"/>
    </location>
</feature>
<dbReference type="PANTHER" id="PTHR28434:SF1">
    <property type="entry name" value="PROTEIN C3ORF33"/>
    <property type="match status" value="1"/>
</dbReference>
<protein>
    <submittedName>
        <fullName evidence="2">CSON009996 protein</fullName>
    </submittedName>
</protein>